<organism evidence="2 3">
    <name type="scientific">Kibdelosporangium persicum</name>
    <dbReference type="NCBI Taxonomy" id="2698649"/>
    <lineage>
        <taxon>Bacteria</taxon>
        <taxon>Bacillati</taxon>
        <taxon>Actinomycetota</taxon>
        <taxon>Actinomycetes</taxon>
        <taxon>Pseudonocardiales</taxon>
        <taxon>Pseudonocardiaceae</taxon>
        <taxon>Kibdelosporangium</taxon>
    </lineage>
</organism>
<feature type="domain" description="DUF5753" evidence="1">
    <location>
        <begin position="26"/>
        <end position="204"/>
    </location>
</feature>
<gene>
    <name evidence="2" type="ORF">GC106_50040</name>
</gene>
<proteinExistence type="predicted"/>
<keyword evidence="2" id="KW-0238">DNA-binding</keyword>
<comment type="caution">
    <text evidence="2">The sequence shown here is derived from an EMBL/GenBank/DDBJ whole genome shotgun (WGS) entry which is preliminary data.</text>
</comment>
<evidence type="ECO:0000313" key="3">
    <source>
        <dbReference type="Proteomes" id="UP000763557"/>
    </source>
</evidence>
<dbReference type="GO" id="GO:0003677">
    <property type="term" value="F:DNA binding"/>
    <property type="evidence" value="ECO:0007669"/>
    <property type="project" value="UniProtKB-KW"/>
</dbReference>
<dbReference type="Proteomes" id="UP000763557">
    <property type="component" value="Unassembled WGS sequence"/>
</dbReference>
<dbReference type="Pfam" id="PF19054">
    <property type="entry name" value="DUF5753"/>
    <property type="match status" value="1"/>
</dbReference>
<sequence length="214" mass="24146">MVRLAEESEDRGWLVEYSAQVANWFTRYLGEETDANEIWTYQTLCVPGLLQTEAYTRAMIVGARPKVDPVGLRRELEIRRRRQERLVGDNPPKMIAMIDEAAVRRVVGGPDVMRRQLLHLVELAGRENVTVRVVPFAAGAHPAMITAFNLLHFPGELGDATIYVELYGGAVYPDGPDEMDRYTWMWRRLLSLALSPGHSAELLIRLAAELDSGK</sequence>
<accession>A0ABX2F8T5</accession>
<dbReference type="EMBL" id="JAAATY010000016">
    <property type="protein sequence ID" value="NRN67764.1"/>
    <property type="molecule type" value="Genomic_DNA"/>
</dbReference>
<dbReference type="InterPro" id="IPR043917">
    <property type="entry name" value="DUF5753"/>
</dbReference>
<keyword evidence="3" id="KW-1185">Reference proteome</keyword>
<reference evidence="2 3" key="1">
    <citation type="submission" date="2020-01" db="EMBL/GenBank/DDBJ databases">
        <title>Kibdelosporangium persica a novel Actinomycetes from a hot desert in Iran.</title>
        <authorList>
            <person name="Safaei N."/>
            <person name="Zaburannyi N."/>
            <person name="Mueller R."/>
            <person name="Wink J."/>
        </authorList>
    </citation>
    <scope>NUCLEOTIDE SEQUENCE [LARGE SCALE GENOMIC DNA]</scope>
    <source>
        <strain evidence="2 3">4NS15</strain>
    </source>
</reference>
<protein>
    <submittedName>
        <fullName evidence="2">DNA-binding transcriptional repressor PuuR</fullName>
    </submittedName>
</protein>
<evidence type="ECO:0000313" key="2">
    <source>
        <dbReference type="EMBL" id="NRN67764.1"/>
    </source>
</evidence>
<name>A0ABX2F8T5_9PSEU</name>
<evidence type="ECO:0000259" key="1">
    <source>
        <dbReference type="Pfam" id="PF19054"/>
    </source>
</evidence>